<keyword evidence="2" id="KW-1185">Reference proteome</keyword>
<accession>A0ABP6ZSN0</accession>
<dbReference type="Proteomes" id="UP001500630">
    <property type="component" value="Unassembled WGS sequence"/>
</dbReference>
<reference evidence="2" key="1">
    <citation type="journal article" date="2019" name="Int. J. Syst. Evol. Microbiol.">
        <title>The Global Catalogue of Microorganisms (GCM) 10K type strain sequencing project: providing services to taxonomists for standard genome sequencing and annotation.</title>
        <authorList>
            <consortium name="The Broad Institute Genomics Platform"/>
            <consortium name="The Broad Institute Genome Sequencing Center for Infectious Disease"/>
            <person name="Wu L."/>
            <person name="Ma J."/>
        </authorList>
    </citation>
    <scope>NUCLEOTIDE SEQUENCE [LARGE SCALE GENOMIC DNA]</scope>
    <source>
        <strain evidence="2">JCM 17326</strain>
    </source>
</reference>
<proteinExistence type="predicted"/>
<sequence length="113" mass="12612">MVIPSLYGRPGDAIGSRLGRDPTHVTEANCRLANWDPVRRRKVPSPQLIEHWLLIGKEPDLLTGRTGPSKLALALWLKGLGTSTQICQRRPIGRLLHERRSEIGTRGAHPGRR</sequence>
<gene>
    <name evidence="1" type="ORF">GCM10022419_125170</name>
</gene>
<evidence type="ECO:0000313" key="1">
    <source>
        <dbReference type="EMBL" id="GAA3618631.1"/>
    </source>
</evidence>
<protein>
    <submittedName>
        <fullName evidence="1">Uncharacterized protein</fullName>
    </submittedName>
</protein>
<organism evidence="1 2">
    <name type="scientific">Nonomuraea rosea</name>
    <dbReference type="NCBI Taxonomy" id="638574"/>
    <lineage>
        <taxon>Bacteria</taxon>
        <taxon>Bacillati</taxon>
        <taxon>Actinomycetota</taxon>
        <taxon>Actinomycetes</taxon>
        <taxon>Streptosporangiales</taxon>
        <taxon>Streptosporangiaceae</taxon>
        <taxon>Nonomuraea</taxon>
    </lineage>
</organism>
<evidence type="ECO:0000313" key="2">
    <source>
        <dbReference type="Proteomes" id="UP001500630"/>
    </source>
</evidence>
<name>A0ABP6ZSN0_9ACTN</name>
<dbReference type="EMBL" id="BAABDQ010000058">
    <property type="protein sequence ID" value="GAA3618631.1"/>
    <property type="molecule type" value="Genomic_DNA"/>
</dbReference>
<comment type="caution">
    <text evidence="1">The sequence shown here is derived from an EMBL/GenBank/DDBJ whole genome shotgun (WGS) entry which is preliminary data.</text>
</comment>